<dbReference type="STRING" id="1238182.C882_0088"/>
<organism evidence="2 3">
    <name type="scientific">Caenispirillum salinarum AK4</name>
    <dbReference type="NCBI Taxonomy" id="1238182"/>
    <lineage>
        <taxon>Bacteria</taxon>
        <taxon>Pseudomonadati</taxon>
        <taxon>Pseudomonadota</taxon>
        <taxon>Alphaproteobacteria</taxon>
        <taxon>Rhodospirillales</taxon>
        <taxon>Novispirillaceae</taxon>
        <taxon>Caenispirillum</taxon>
    </lineage>
</organism>
<evidence type="ECO:0000256" key="1">
    <source>
        <dbReference type="ARBA" id="ARBA00022649"/>
    </source>
</evidence>
<accession>K9GXL5</accession>
<dbReference type="AlphaFoldDB" id="K9GXL5"/>
<evidence type="ECO:0000313" key="2">
    <source>
        <dbReference type="EMBL" id="EKV30007.1"/>
    </source>
</evidence>
<dbReference type="Proteomes" id="UP000009881">
    <property type="component" value="Unassembled WGS sequence"/>
</dbReference>
<dbReference type="RefSeq" id="WP_009540748.1">
    <property type="nucleotide sequence ID" value="NZ_ANHY01000010.1"/>
</dbReference>
<dbReference type="OrthoDB" id="7191115at2"/>
<reference evidence="2 3" key="1">
    <citation type="journal article" date="2013" name="Genome Announc.">
        <title>Draft Genome Sequence of an Alphaproteobacterium, Caenispirillum salinarum AK4(T), Isolated from a Solar Saltern.</title>
        <authorList>
            <person name="Khatri I."/>
            <person name="Singh A."/>
            <person name="Korpole S."/>
            <person name="Pinnaka A.K."/>
            <person name="Subramanian S."/>
        </authorList>
    </citation>
    <scope>NUCLEOTIDE SEQUENCE [LARGE SCALE GENOMIC DNA]</scope>
    <source>
        <strain evidence="2 3">AK4</strain>
    </source>
</reference>
<keyword evidence="3" id="KW-1185">Reference proteome</keyword>
<proteinExistence type="predicted"/>
<dbReference type="EMBL" id="ANHY01000010">
    <property type="protein sequence ID" value="EKV30007.1"/>
    <property type="molecule type" value="Genomic_DNA"/>
</dbReference>
<keyword evidence="1" id="KW-1277">Toxin-antitoxin system</keyword>
<protein>
    <recommendedName>
        <fullName evidence="4">Acetoacetyl-CoA synthase</fullName>
    </recommendedName>
</protein>
<evidence type="ECO:0008006" key="4">
    <source>
        <dbReference type="Google" id="ProtNLM"/>
    </source>
</evidence>
<dbReference type="InterPro" id="IPR009956">
    <property type="entry name" value="Post-segregation_anti-tox_CcdA"/>
</dbReference>
<evidence type="ECO:0000313" key="3">
    <source>
        <dbReference type="Proteomes" id="UP000009881"/>
    </source>
</evidence>
<name>K9GXL5_9PROT</name>
<comment type="caution">
    <text evidence="2">The sequence shown here is derived from an EMBL/GenBank/DDBJ whole genome shotgun (WGS) entry which is preliminary data.</text>
</comment>
<sequence>MPYDGNAPKKAVNLSINADLLREARALGLNLSRTLEETLEQAVKAERLRKRQEELRPIYESQNAHFARVGYISDEWNNL</sequence>
<dbReference type="Pfam" id="PF07362">
    <property type="entry name" value="CcdA"/>
    <property type="match status" value="1"/>
</dbReference>
<dbReference type="eggNOG" id="COG5302">
    <property type="taxonomic scope" value="Bacteria"/>
</dbReference>
<gene>
    <name evidence="2" type="ORF">C882_0088</name>
</gene>